<reference evidence="4" key="1">
    <citation type="journal article" date="2013" name="Stand. Genomic Sci.">
        <title>Complete genome sequence of Desulfocapsa sulfexigens, a marine deltaproteobacterium specialized in disproportionating inorganic sulfur compounds.</title>
        <authorList>
            <person name="Finster K.W."/>
            <person name="Kjeldsen K.U."/>
            <person name="Kube M."/>
            <person name="Reinhardt R."/>
            <person name="Mussmann M."/>
            <person name="Amann R."/>
            <person name="Schreiber L."/>
        </authorList>
    </citation>
    <scope>NUCLEOTIDE SEQUENCE [LARGE SCALE GENOMIC DNA]</scope>
    <source>
        <strain evidence="4">DSM 10523 / SB164P1</strain>
    </source>
</reference>
<accession>M1PSF4</accession>
<dbReference type="OrthoDB" id="9775594at2"/>
<dbReference type="InterPro" id="IPR050902">
    <property type="entry name" value="ABC_Transporter_SBP"/>
</dbReference>
<dbReference type="Proteomes" id="UP000011721">
    <property type="component" value="Chromosome"/>
</dbReference>
<dbReference type="InterPro" id="IPR002491">
    <property type="entry name" value="ABC_transptr_periplasmic_BD"/>
</dbReference>
<dbReference type="KEGG" id="dsf:UWK_02746"/>
<dbReference type="PANTHER" id="PTHR30535:SF34">
    <property type="entry name" value="MOLYBDATE-BINDING PROTEIN MOLA"/>
    <property type="match status" value="1"/>
</dbReference>
<dbReference type="Gene3D" id="3.40.50.1980">
    <property type="entry name" value="Nitrogenase molybdenum iron protein domain"/>
    <property type="match status" value="2"/>
</dbReference>
<dbReference type="CDD" id="cd01147">
    <property type="entry name" value="HemV-2"/>
    <property type="match status" value="1"/>
</dbReference>
<dbReference type="STRING" id="1167006.UWK_02746"/>
<dbReference type="EMBL" id="CP003985">
    <property type="protein sequence ID" value="AGF79281.1"/>
    <property type="molecule type" value="Genomic_DNA"/>
</dbReference>
<evidence type="ECO:0000313" key="3">
    <source>
        <dbReference type="EMBL" id="AGF79281.1"/>
    </source>
</evidence>
<gene>
    <name evidence="3" type="ordered locus">UWK_02746</name>
</gene>
<dbReference type="AlphaFoldDB" id="M1PSF4"/>
<dbReference type="PATRIC" id="fig|1167006.5.peg.2970"/>
<dbReference type="PROSITE" id="PS50983">
    <property type="entry name" value="FE_B12_PBP"/>
    <property type="match status" value="1"/>
</dbReference>
<dbReference type="eggNOG" id="COG0614">
    <property type="taxonomic scope" value="Bacteria"/>
</dbReference>
<feature type="signal peptide" evidence="1">
    <location>
        <begin position="1"/>
        <end position="21"/>
    </location>
</feature>
<evidence type="ECO:0000259" key="2">
    <source>
        <dbReference type="PROSITE" id="PS50983"/>
    </source>
</evidence>
<evidence type="ECO:0000313" key="4">
    <source>
        <dbReference type="Proteomes" id="UP000011721"/>
    </source>
</evidence>
<keyword evidence="4" id="KW-1185">Reference proteome</keyword>
<feature type="domain" description="Fe/B12 periplasmic-binding" evidence="2">
    <location>
        <begin position="40"/>
        <end position="324"/>
    </location>
</feature>
<dbReference type="RefSeq" id="WP_015404967.1">
    <property type="nucleotide sequence ID" value="NC_020304.1"/>
</dbReference>
<keyword evidence="1" id="KW-0732">Signal</keyword>
<dbReference type="HOGENOM" id="CLU_038034_13_1_7"/>
<name>M1PSF4_DESSD</name>
<dbReference type="SUPFAM" id="SSF53807">
    <property type="entry name" value="Helical backbone' metal receptor"/>
    <property type="match status" value="1"/>
</dbReference>
<sequence>MVTRFVFVFFINILLCGGVTAKTVTDVTGKTVQLPDSIDHVICSGSGCLRLLTYLQAQDRIVGVDSIETRQGQFDARPYALANPQFKKMPIFGEFRGRDNPEHILTLTPQPQVIFKTYSQMGYNPSELQEKTGIPVLVLNYGNLDYLRPELFKSLRLMGSVLGREERAEQVISFFEETISDLEQRSKDIPAEKRPKVYLGGVAFKGPHGFQSTEPTYPPFKFVQAHNLAYDPAMTKKELSNSNIAKEKIVAWNPEYLFLDLSTLQLGDKVGGLHELKTDPSYRSLSSVKSNRVYGLLPYNGYTKNYGSILANAYYIGKLLYPERFADIEPDEKADEIYRFLVGKPVFATMDGLFKNLVFKNVPL</sequence>
<protein>
    <submittedName>
        <fullName evidence="3">ABC-type Fe3+-hydroxamate transport system, periplasmic component</fullName>
    </submittedName>
</protein>
<dbReference type="PANTHER" id="PTHR30535">
    <property type="entry name" value="VITAMIN B12-BINDING PROTEIN"/>
    <property type="match status" value="1"/>
</dbReference>
<organism evidence="3 4">
    <name type="scientific">Desulfocapsa sulfexigens (strain DSM 10523 / SB164P1)</name>
    <dbReference type="NCBI Taxonomy" id="1167006"/>
    <lineage>
        <taxon>Bacteria</taxon>
        <taxon>Pseudomonadati</taxon>
        <taxon>Thermodesulfobacteriota</taxon>
        <taxon>Desulfobulbia</taxon>
        <taxon>Desulfobulbales</taxon>
        <taxon>Desulfocapsaceae</taxon>
        <taxon>Desulfocapsa</taxon>
    </lineage>
</organism>
<feature type="chain" id="PRO_5004016328" evidence="1">
    <location>
        <begin position="22"/>
        <end position="364"/>
    </location>
</feature>
<dbReference type="Pfam" id="PF01497">
    <property type="entry name" value="Peripla_BP_2"/>
    <property type="match status" value="1"/>
</dbReference>
<evidence type="ECO:0000256" key="1">
    <source>
        <dbReference type="SAM" id="SignalP"/>
    </source>
</evidence>
<proteinExistence type="predicted"/>